<dbReference type="InterPro" id="IPR020802">
    <property type="entry name" value="TesA-like"/>
</dbReference>
<dbReference type="InterPro" id="IPR020841">
    <property type="entry name" value="PKS_Beta-ketoAc_synthase_dom"/>
</dbReference>
<dbReference type="SUPFAM" id="SSF53901">
    <property type="entry name" value="Thiolase-like"/>
    <property type="match status" value="1"/>
</dbReference>
<dbReference type="SMART" id="SM00824">
    <property type="entry name" value="PKS_TE"/>
    <property type="match status" value="1"/>
</dbReference>
<dbReference type="Pfam" id="PF00550">
    <property type="entry name" value="PP-binding"/>
    <property type="match status" value="1"/>
</dbReference>
<comment type="caution">
    <text evidence="6">The sequence shown here is derived from an EMBL/GenBank/DDBJ whole genome shotgun (WGS) entry which is preliminary data.</text>
</comment>
<dbReference type="GO" id="GO:0006633">
    <property type="term" value="P:fatty acid biosynthetic process"/>
    <property type="evidence" value="ECO:0007669"/>
    <property type="project" value="InterPro"/>
</dbReference>
<dbReference type="SMART" id="SM00823">
    <property type="entry name" value="PKS_PP"/>
    <property type="match status" value="1"/>
</dbReference>
<dbReference type="InterPro" id="IPR001031">
    <property type="entry name" value="Thioesterase"/>
</dbReference>
<keyword evidence="2" id="KW-0597">Phosphoprotein</keyword>
<dbReference type="Gene3D" id="3.40.50.1820">
    <property type="entry name" value="alpha/beta hydrolase"/>
    <property type="match status" value="1"/>
</dbReference>
<feature type="domain" description="Ketosynthase family 3 (KS3)" evidence="5">
    <location>
        <begin position="5"/>
        <end position="424"/>
    </location>
</feature>
<dbReference type="PANTHER" id="PTHR43775:SF37">
    <property type="entry name" value="SI:DKEY-61P9.11"/>
    <property type="match status" value="1"/>
</dbReference>
<protein>
    <submittedName>
        <fullName evidence="6">Beta-ketoacyl synthase</fullName>
    </submittedName>
</protein>
<evidence type="ECO:0000259" key="5">
    <source>
        <dbReference type="PROSITE" id="PS52004"/>
    </source>
</evidence>
<dbReference type="InterPro" id="IPR029058">
    <property type="entry name" value="AB_hydrolase_fold"/>
</dbReference>
<dbReference type="PROSITE" id="PS50075">
    <property type="entry name" value="CARRIER"/>
    <property type="match status" value="1"/>
</dbReference>
<reference evidence="6 7" key="1">
    <citation type="submission" date="2016-12" db="EMBL/GenBank/DDBJ databases">
        <title>The draft genome sequence of Actinophytocola xinjiangensis.</title>
        <authorList>
            <person name="Wang W."/>
            <person name="Yuan L."/>
        </authorList>
    </citation>
    <scope>NUCLEOTIDE SEQUENCE [LARGE SCALE GENOMIC DNA]</scope>
    <source>
        <strain evidence="6 7">CGMCC 4.4663</strain>
    </source>
</reference>
<dbReference type="InterPro" id="IPR032821">
    <property type="entry name" value="PKS_assoc"/>
</dbReference>
<dbReference type="Pfam" id="PF02801">
    <property type="entry name" value="Ketoacyl-synt_C"/>
    <property type="match status" value="1"/>
</dbReference>
<dbReference type="SUPFAM" id="SSF52151">
    <property type="entry name" value="FabD/lysophospholipase-like"/>
    <property type="match status" value="1"/>
</dbReference>
<evidence type="ECO:0000259" key="4">
    <source>
        <dbReference type="PROSITE" id="PS50075"/>
    </source>
</evidence>
<dbReference type="RefSeq" id="WP_075131319.1">
    <property type="nucleotide sequence ID" value="NZ_MSIF01000001.1"/>
</dbReference>
<dbReference type="OrthoDB" id="9778690at2"/>
<dbReference type="PANTHER" id="PTHR43775">
    <property type="entry name" value="FATTY ACID SYNTHASE"/>
    <property type="match status" value="1"/>
</dbReference>
<dbReference type="CDD" id="cd00833">
    <property type="entry name" value="PKS"/>
    <property type="match status" value="1"/>
</dbReference>
<dbReference type="Gene3D" id="3.30.70.3290">
    <property type="match status" value="1"/>
</dbReference>
<dbReference type="Proteomes" id="UP000185696">
    <property type="component" value="Unassembled WGS sequence"/>
</dbReference>
<evidence type="ECO:0000313" key="6">
    <source>
        <dbReference type="EMBL" id="OLF14371.1"/>
    </source>
</evidence>
<feature type="domain" description="Carrier" evidence="4">
    <location>
        <begin position="875"/>
        <end position="950"/>
    </location>
</feature>
<dbReference type="Pfam" id="PF16197">
    <property type="entry name" value="KAsynt_C_assoc"/>
    <property type="match status" value="1"/>
</dbReference>
<dbReference type="SUPFAM" id="SSF47336">
    <property type="entry name" value="ACP-like"/>
    <property type="match status" value="1"/>
</dbReference>
<dbReference type="InterPro" id="IPR014031">
    <property type="entry name" value="Ketoacyl_synth_C"/>
</dbReference>
<dbReference type="InterPro" id="IPR014030">
    <property type="entry name" value="Ketoacyl_synth_N"/>
</dbReference>
<dbReference type="InterPro" id="IPR001227">
    <property type="entry name" value="Ac_transferase_dom_sf"/>
</dbReference>
<dbReference type="InterPro" id="IPR050091">
    <property type="entry name" value="PKS_NRPS_Biosynth_Enz"/>
</dbReference>
<dbReference type="PROSITE" id="PS00606">
    <property type="entry name" value="KS3_1"/>
    <property type="match status" value="1"/>
</dbReference>
<dbReference type="InterPro" id="IPR006162">
    <property type="entry name" value="Ppantetheine_attach_site"/>
</dbReference>
<dbReference type="EMBL" id="MSIF01000001">
    <property type="protein sequence ID" value="OLF14371.1"/>
    <property type="molecule type" value="Genomic_DNA"/>
</dbReference>
<dbReference type="Gene3D" id="1.10.1200.10">
    <property type="entry name" value="ACP-like"/>
    <property type="match status" value="1"/>
</dbReference>
<evidence type="ECO:0000256" key="3">
    <source>
        <dbReference type="ARBA" id="ARBA00022679"/>
    </source>
</evidence>
<dbReference type="InterPro" id="IPR016035">
    <property type="entry name" value="Acyl_Trfase/lysoPLipase"/>
</dbReference>
<evidence type="ECO:0000313" key="7">
    <source>
        <dbReference type="Proteomes" id="UP000185696"/>
    </source>
</evidence>
<dbReference type="PROSITE" id="PS52004">
    <property type="entry name" value="KS3_2"/>
    <property type="match status" value="1"/>
</dbReference>
<dbReference type="SMART" id="SM00827">
    <property type="entry name" value="PKS_AT"/>
    <property type="match status" value="1"/>
</dbReference>
<dbReference type="InterPro" id="IPR009081">
    <property type="entry name" value="PP-bd_ACP"/>
</dbReference>
<proteinExistence type="predicted"/>
<dbReference type="GO" id="GO:0005737">
    <property type="term" value="C:cytoplasm"/>
    <property type="evidence" value="ECO:0007669"/>
    <property type="project" value="TreeGrafter"/>
</dbReference>
<dbReference type="InterPro" id="IPR014043">
    <property type="entry name" value="Acyl_transferase_dom"/>
</dbReference>
<keyword evidence="3" id="KW-0808">Transferase</keyword>
<name>A0A7Z0WS78_9PSEU</name>
<dbReference type="Gene3D" id="3.40.47.10">
    <property type="match status" value="1"/>
</dbReference>
<dbReference type="GO" id="GO:0071770">
    <property type="term" value="P:DIM/DIP cell wall layer assembly"/>
    <property type="evidence" value="ECO:0007669"/>
    <property type="project" value="TreeGrafter"/>
</dbReference>
<dbReference type="SUPFAM" id="SSF53474">
    <property type="entry name" value="alpha/beta-Hydrolases"/>
    <property type="match status" value="1"/>
</dbReference>
<keyword evidence="7" id="KW-1185">Reference proteome</keyword>
<accession>A0A7Z0WS78</accession>
<dbReference type="InterPro" id="IPR036736">
    <property type="entry name" value="ACP-like_sf"/>
</dbReference>
<evidence type="ECO:0000256" key="1">
    <source>
        <dbReference type="ARBA" id="ARBA00022450"/>
    </source>
</evidence>
<dbReference type="AlphaFoldDB" id="A0A7Z0WS78"/>
<dbReference type="GO" id="GO:0004312">
    <property type="term" value="F:fatty acid synthase activity"/>
    <property type="evidence" value="ECO:0007669"/>
    <property type="project" value="TreeGrafter"/>
</dbReference>
<dbReference type="Gene3D" id="3.40.366.10">
    <property type="entry name" value="Malonyl-Coenzyme A Acyl Carrier Protein, domain 2"/>
    <property type="match status" value="1"/>
</dbReference>
<dbReference type="SMART" id="SM00825">
    <property type="entry name" value="PKS_KS"/>
    <property type="match status" value="1"/>
</dbReference>
<gene>
    <name evidence="6" type="ORF">BLA60_04385</name>
</gene>
<dbReference type="GO" id="GO:0004315">
    <property type="term" value="F:3-oxoacyl-[acyl-carrier-protein] synthase activity"/>
    <property type="evidence" value="ECO:0007669"/>
    <property type="project" value="InterPro"/>
</dbReference>
<keyword evidence="1" id="KW-0596">Phosphopantetheine</keyword>
<dbReference type="InterPro" id="IPR016039">
    <property type="entry name" value="Thiolase-like"/>
</dbReference>
<dbReference type="GO" id="GO:0031177">
    <property type="term" value="F:phosphopantetheine binding"/>
    <property type="evidence" value="ECO:0007669"/>
    <property type="project" value="InterPro"/>
</dbReference>
<dbReference type="InterPro" id="IPR018201">
    <property type="entry name" value="Ketoacyl_synth_AS"/>
</dbReference>
<sequence length="1185" mass="123861">MAAVESSVAIVGMACRFPGAGTVDAYWAMIRDGVEGISRFDRDGLVAEGADPEQVHRPDFVPAKGVIADPLRFDWGFFGYSRAEAATIDPQHRIFLECATSALDDAGIDPTRFPGWIGVYGGADRGLSYDPYDGELNPLQAVIHREKDFLTSRVAYKLGLRGPAITVQTACSTSLTAVHLAVQSLLCHECDAALAGGVCASPHGQRGYLYQDGGVLSPDGHCRPFDERSAGTVPSEGVGVVVLKRLADAQRDGDRIAAVLVGSAVNNDGGEKVGYVAPSIPGQRDAVLLAQKVADVDPADIDYVEAHGTGTRLGDPVEVAALTDAFGGATGRTGWCRLGAVKSNIGHTSTASGVAGLIKTALMLEHRELAPTLHYGSPNPLLSLDETPFAVCDRRGPWPDRGVPLASVSSFGAGGTNAHVVMEGPPLRSRPAGRAASVVLGLSAASPRALTRLRAEVAQALAAGDAPEPPSVARTLAGRRRFGHRVSVVVADRDEAVRQLEQDQGPVEATGLGTVAFLLPGYGVLRHAAGEHAHALLPGFRAAFDELRASVLERCATDLAPVIEPGRAEWFDDTANQQLGLFALGYALGRQLAEWGITPAAMLGNSIGEFAAAALAGVWSPADAAYLVHRRGKAIEATAPGLMAAVSADADLVRARLAGHPGVSVAVEGTGGVVISGPLAPMEQVLGGDALAGLDVRRLNLRQAGHCAAMDPAAAALGEALAALPTGRPSVPLVSNTTGGWADPGAVGTPRYWTEQLRRPVRLAAGVATLFAGGCDTFLELGPGSSMIGSLRGHADWDPRRLAVPLLGRPEDGAAGVLRAVGTLWDHGVDDALDTLAGAGPDAPPRCSLPPHPFDDRAPENGTPVVAARSATVPRTGGPVRGVVDELWCATLGVTSPAAGDHFFALGGESLMAVQLVARLRERAGLRLSVTEFVADPTYGHLLRLSEQAPEHARVVALNTGGEATPLFLAADAADNGLSYRALAEQFGDRRVYALEPLSTAERIEEVAAHNVDAMVRAQPAGPYVVGGWSFGAVVAHEMARVLDERGEKVDLLVCLDAHVPGRPGRPVGRDPEFLRGQARLWLNTRLGTGAAGRQARANPDLRRLIAAKTRLLTRYRPRPVPCPAAVFKVGVDERAAARLAVRLRAFYPAGADVRPVPGDHWSMLAPPGVVDLASVVRDVLAERG</sequence>
<dbReference type="PROSITE" id="PS00012">
    <property type="entry name" value="PHOSPHOPANTETHEINE"/>
    <property type="match status" value="1"/>
</dbReference>
<dbReference type="GO" id="GO:0005886">
    <property type="term" value="C:plasma membrane"/>
    <property type="evidence" value="ECO:0007669"/>
    <property type="project" value="TreeGrafter"/>
</dbReference>
<dbReference type="InterPro" id="IPR020806">
    <property type="entry name" value="PKS_PP-bd"/>
</dbReference>
<evidence type="ECO:0000256" key="2">
    <source>
        <dbReference type="ARBA" id="ARBA00022553"/>
    </source>
</evidence>
<organism evidence="6 7">
    <name type="scientific">Actinophytocola xinjiangensis</name>
    <dbReference type="NCBI Taxonomy" id="485602"/>
    <lineage>
        <taxon>Bacteria</taxon>
        <taxon>Bacillati</taxon>
        <taxon>Actinomycetota</taxon>
        <taxon>Actinomycetes</taxon>
        <taxon>Pseudonocardiales</taxon>
        <taxon>Pseudonocardiaceae</taxon>
    </lineage>
</organism>
<dbReference type="Pfam" id="PF00698">
    <property type="entry name" value="Acyl_transf_1"/>
    <property type="match status" value="1"/>
</dbReference>
<dbReference type="Pfam" id="PF00109">
    <property type="entry name" value="ketoacyl-synt"/>
    <property type="match status" value="1"/>
</dbReference>
<dbReference type="Pfam" id="PF00975">
    <property type="entry name" value="Thioesterase"/>
    <property type="match status" value="1"/>
</dbReference>